<dbReference type="RefSeq" id="WP_125704690.1">
    <property type="nucleotide sequence ID" value="NZ_JBHTOO010000002.1"/>
</dbReference>
<feature type="transmembrane region" description="Helical" evidence="1">
    <location>
        <begin position="115"/>
        <end position="138"/>
    </location>
</feature>
<feature type="transmembrane region" description="Helical" evidence="1">
    <location>
        <begin position="89"/>
        <end position="109"/>
    </location>
</feature>
<evidence type="ECO:0000256" key="1">
    <source>
        <dbReference type="SAM" id="Phobius"/>
    </source>
</evidence>
<feature type="transmembrane region" description="Helical" evidence="1">
    <location>
        <begin position="52"/>
        <end position="77"/>
    </location>
</feature>
<protein>
    <submittedName>
        <fullName evidence="2">DUF3021 domain-containing protein</fullName>
    </submittedName>
</protein>
<feature type="transmembrane region" description="Helical" evidence="1">
    <location>
        <begin position="7"/>
        <end position="32"/>
    </location>
</feature>
<evidence type="ECO:0000313" key="3">
    <source>
        <dbReference type="Proteomes" id="UP000436655"/>
    </source>
</evidence>
<dbReference type="Proteomes" id="UP000436655">
    <property type="component" value="Unassembled WGS sequence"/>
</dbReference>
<dbReference type="InterPro" id="IPR021560">
    <property type="entry name" value="DUF3021"/>
</dbReference>
<evidence type="ECO:0000313" key="2">
    <source>
        <dbReference type="EMBL" id="MQS44698.1"/>
    </source>
</evidence>
<comment type="caution">
    <text evidence="2">The sequence shown here is derived from an EMBL/GenBank/DDBJ whole genome shotgun (WGS) entry which is preliminary data.</text>
</comment>
<dbReference type="Pfam" id="PF11457">
    <property type="entry name" value="DUF3021"/>
    <property type="match status" value="1"/>
</dbReference>
<keyword evidence="3" id="KW-1185">Reference proteome</keyword>
<keyword evidence="1" id="KW-0812">Transmembrane</keyword>
<keyword evidence="1" id="KW-1133">Transmembrane helix</keyword>
<organism evidence="2 3">
    <name type="scientific">Companilactobacillus mishanensis</name>
    <dbReference type="NCBI Taxonomy" id="2486008"/>
    <lineage>
        <taxon>Bacteria</taxon>
        <taxon>Bacillati</taxon>
        <taxon>Bacillota</taxon>
        <taxon>Bacilli</taxon>
        <taxon>Lactobacillales</taxon>
        <taxon>Lactobacillaceae</taxon>
        <taxon>Companilactobacillus</taxon>
    </lineage>
</organism>
<accession>A0ABW9P635</accession>
<keyword evidence="1" id="KW-0472">Membrane</keyword>
<reference evidence="2 3" key="1">
    <citation type="journal article" date="2019" name="Syst. Appl. Microbiol.">
        <title>Polyphasic characterization of two novel Lactobacillus spp. isolated from blown salami packages: Description of Lactobacillus halodurans sp. nov. and Lactobacillus salsicarnum sp. nov.</title>
        <authorList>
            <person name="Schuster J.A."/>
            <person name="Klingl A."/>
            <person name="Vogel R.F."/>
            <person name="Ehrmann M.A."/>
        </authorList>
    </citation>
    <scope>NUCLEOTIDE SEQUENCE [LARGE SCALE GENOMIC DNA]</scope>
    <source>
        <strain evidence="2 3">TMW 1.2098</strain>
    </source>
</reference>
<sequence>MKTFNRYFIVGFKGIFIGIAIGFLMSLLFSFIYKTPTFVPSSSDFYLKYSNLRIATGISTLLWAGMGLVFSFASLVFRVDKWSITKRTIVNFVITFFGFTPLAILAGWFPSTAYWYAFYVVTFLITYTVMWIISMNIARSHVREINERIQQLNGK</sequence>
<proteinExistence type="predicted"/>
<gene>
    <name evidence="2" type="ORF">FHL03_04270</name>
</gene>
<dbReference type="EMBL" id="VDFN01000002">
    <property type="protein sequence ID" value="MQS44698.1"/>
    <property type="molecule type" value="Genomic_DNA"/>
</dbReference>
<name>A0ABW9P635_9LACO</name>